<feature type="compositionally biased region" description="Basic and acidic residues" evidence="1">
    <location>
        <begin position="138"/>
        <end position="156"/>
    </location>
</feature>
<feature type="compositionally biased region" description="Polar residues" evidence="1">
    <location>
        <begin position="168"/>
        <end position="179"/>
    </location>
</feature>
<dbReference type="AlphaFoldDB" id="A0A9N9RAE6"/>
<dbReference type="EMBL" id="OU893336">
    <property type="protein sequence ID" value="CAG9792686.1"/>
    <property type="molecule type" value="Genomic_DNA"/>
</dbReference>
<gene>
    <name evidence="2" type="ORF">DIATSA_LOCUS10196</name>
</gene>
<name>A0A9N9RAE6_9NEOP</name>
<reference evidence="2" key="1">
    <citation type="submission" date="2021-12" db="EMBL/GenBank/DDBJ databases">
        <authorList>
            <person name="King R."/>
        </authorList>
    </citation>
    <scope>NUCLEOTIDE SEQUENCE</scope>
</reference>
<evidence type="ECO:0000256" key="1">
    <source>
        <dbReference type="SAM" id="MobiDB-lite"/>
    </source>
</evidence>
<dbReference type="OrthoDB" id="6779410at2759"/>
<proteinExistence type="predicted"/>
<evidence type="ECO:0000313" key="3">
    <source>
        <dbReference type="Proteomes" id="UP001153714"/>
    </source>
</evidence>
<evidence type="ECO:0000313" key="2">
    <source>
        <dbReference type="EMBL" id="CAG9792686.1"/>
    </source>
</evidence>
<feature type="compositionally biased region" description="Basic and acidic residues" evidence="1">
    <location>
        <begin position="205"/>
        <end position="216"/>
    </location>
</feature>
<organism evidence="2 3">
    <name type="scientific">Diatraea saccharalis</name>
    <name type="common">sugarcane borer</name>
    <dbReference type="NCBI Taxonomy" id="40085"/>
    <lineage>
        <taxon>Eukaryota</taxon>
        <taxon>Metazoa</taxon>
        <taxon>Ecdysozoa</taxon>
        <taxon>Arthropoda</taxon>
        <taxon>Hexapoda</taxon>
        <taxon>Insecta</taxon>
        <taxon>Pterygota</taxon>
        <taxon>Neoptera</taxon>
        <taxon>Endopterygota</taxon>
        <taxon>Lepidoptera</taxon>
        <taxon>Glossata</taxon>
        <taxon>Ditrysia</taxon>
        <taxon>Pyraloidea</taxon>
        <taxon>Crambidae</taxon>
        <taxon>Crambinae</taxon>
        <taxon>Diatraea</taxon>
    </lineage>
</organism>
<feature type="region of interest" description="Disordered" evidence="1">
    <location>
        <begin position="104"/>
        <end position="216"/>
    </location>
</feature>
<feature type="compositionally biased region" description="Polar residues" evidence="1">
    <location>
        <begin position="191"/>
        <end position="200"/>
    </location>
</feature>
<reference evidence="2" key="2">
    <citation type="submission" date="2022-10" db="EMBL/GenBank/DDBJ databases">
        <authorList>
            <consortium name="ENA_rothamsted_submissions"/>
            <consortium name="culmorum"/>
            <person name="King R."/>
        </authorList>
    </citation>
    <scope>NUCLEOTIDE SEQUENCE</scope>
</reference>
<protein>
    <submittedName>
        <fullName evidence="2">Uncharacterized protein</fullName>
    </submittedName>
</protein>
<feature type="compositionally biased region" description="Basic and acidic residues" evidence="1">
    <location>
        <begin position="116"/>
        <end position="130"/>
    </location>
</feature>
<keyword evidence="3" id="KW-1185">Reference proteome</keyword>
<sequence length="216" mass="24629">MEINIVPVEGNTARKKIRNKSQWKRNVKRRERSATATRKYVPSDLNIKKMWKMYQTNQQDESLKVNMSTLKITDVEKLLTKHFGGNWQSNEQLSFNKNILETNSDGGVNVEQSDEPCEHLEEAPAEDRQVTEGQAEGTELKYDRFPPRSEENDYYRSCRGLTEGLAGSSEQVTDGSQPTPRARGERVPSSRARSQNTTQDIRGVCSHDAEHGTKRD</sequence>
<dbReference type="Proteomes" id="UP001153714">
    <property type="component" value="Chromosome 5"/>
</dbReference>
<accession>A0A9N9RAE6</accession>